<dbReference type="AlphaFoldDB" id="A0A370DC07"/>
<gene>
    <name evidence="3" type="ORF">DIZ80_08950</name>
</gene>
<comment type="caution">
    <text evidence="3">The sequence shown here is derived from an EMBL/GenBank/DDBJ whole genome shotgun (WGS) entry which is preliminary data.</text>
</comment>
<sequence>MKIIASVILSCLMFISISVQSAGISRSVFTTEIKDKEPVSELKQIPSDITRVYFFTEITGLNGHTIIHRWEYNGQVLADVKFQVNGDRWRTWSSKNMLSSWLGKWQVSVLDEGGNVIEQSEFEYVAAETKEQKVPE</sequence>
<feature type="signal peptide" evidence="1">
    <location>
        <begin position="1"/>
        <end position="21"/>
    </location>
</feature>
<dbReference type="InterPro" id="IPR022606">
    <property type="entry name" value="DUF2914"/>
</dbReference>
<proteinExistence type="predicted"/>
<keyword evidence="1" id="KW-0732">Signal</keyword>
<dbReference type="EMBL" id="QFXC01000011">
    <property type="protein sequence ID" value="RDH82413.1"/>
    <property type="molecule type" value="Genomic_DNA"/>
</dbReference>
<name>A0A370DC07_9GAMM</name>
<evidence type="ECO:0000313" key="3">
    <source>
        <dbReference type="EMBL" id="RDH82413.1"/>
    </source>
</evidence>
<evidence type="ECO:0000313" key="4">
    <source>
        <dbReference type="Proteomes" id="UP000254266"/>
    </source>
</evidence>
<protein>
    <submittedName>
        <fullName evidence="3">DUF2914 domain-containing protein</fullName>
    </submittedName>
</protein>
<evidence type="ECO:0000256" key="1">
    <source>
        <dbReference type="SAM" id="SignalP"/>
    </source>
</evidence>
<accession>A0A370DC07</accession>
<keyword evidence="4" id="KW-1185">Reference proteome</keyword>
<organism evidence="3 4">
    <name type="scientific">endosymbiont of Galathealinum brachiosum</name>
    <dbReference type="NCBI Taxonomy" id="2200906"/>
    <lineage>
        <taxon>Bacteria</taxon>
        <taxon>Pseudomonadati</taxon>
        <taxon>Pseudomonadota</taxon>
        <taxon>Gammaproteobacteria</taxon>
        <taxon>sulfur-oxidizing symbionts</taxon>
    </lineage>
</organism>
<evidence type="ECO:0000259" key="2">
    <source>
        <dbReference type="Pfam" id="PF11141"/>
    </source>
</evidence>
<dbReference type="Proteomes" id="UP000254266">
    <property type="component" value="Unassembled WGS sequence"/>
</dbReference>
<reference evidence="3 4" key="1">
    <citation type="journal article" date="2018" name="ISME J.">
        <title>Endosymbiont genomes yield clues of tubeworm success.</title>
        <authorList>
            <person name="Li Y."/>
            <person name="Liles M.R."/>
            <person name="Halanych K.M."/>
        </authorList>
    </citation>
    <scope>NUCLEOTIDE SEQUENCE [LARGE SCALE GENOMIC DNA]</scope>
    <source>
        <strain evidence="3">A1464</strain>
    </source>
</reference>
<dbReference type="Pfam" id="PF11141">
    <property type="entry name" value="DUF2914"/>
    <property type="match status" value="1"/>
</dbReference>
<feature type="chain" id="PRO_5016828141" evidence="1">
    <location>
        <begin position="22"/>
        <end position="136"/>
    </location>
</feature>
<feature type="domain" description="DUF2914" evidence="2">
    <location>
        <begin position="65"/>
        <end position="123"/>
    </location>
</feature>